<gene>
    <name evidence="4" type="primary">ycf36</name>
</gene>
<proteinExistence type="predicted"/>
<keyword evidence="2 4" id="KW-0934">Plastid</keyword>
<evidence type="ECO:0000256" key="3">
    <source>
        <dbReference type="SAM" id="Phobius"/>
    </source>
</evidence>
<dbReference type="Pfam" id="PF06799">
    <property type="entry name" value="CGLD27-like"/>
    <property type="match status" value="1"/>
</dbReference>
<feature type="transmembrane region" description="Helical" evidence="3">
    <location>
        <begin position="45"/>
        <end position="69"/>
    </location>
</feature>
<sequence>MSEFDWLIKCPVLRDQRPFYEYLKRKESLVLGWVVLKQIKYTKRFFVSLFSLCLLLFPITYLTISFSYYPIQSVFFILLLPLFGVGIVYCYFFITWFYIRKRLVEAKVWYEESGWYDGKIWIKPTSVLKHEKLLCYYQIVPLVKRLKNTLKIIFFSIVVVMLTFFFLFY</sequence>
<keyword evidence="3" id="KW-0812">Transmembrane</keyword>
<evidence type="ECO:0000313" key="4">
    <source>
        <dbReference type="EMBL" id="QAA12055.1"/>
    </source>
</evidence>
<feature type="transmembrane region" description="Helical" evidence="3">
    <location>
        <begin position="75"/>
        <end position="99"/>
    </location>
</feature>
<dbReference type="PANTHER" id="PTHR34214">
    <property type="match status" value="1"/>
</dbReference>
<dbReference type="PANTHER" id="PTHR34214:SF3">
    <property type="entry name" value="PROTEIN CONSERVED IN THE GREEN LINEAGE AND DIATOMS 27, CHLOROPLASTIC"/>
    <property type="match status" value="1"/>
</dbReference>
<comment type="subcellular location">
    <subcellularLocation>
        <location evidence="1">Plastid</location>
    </subcellularLocation>
</comment>
<organism evidence="4">
    <name type="scientific">Pseudellipsoidion edaphicum</name>
    <dbReference type="NCBI Taxonomy" id="1431838"/>
    <lineage>
        <taxon>Eukaryota</taxon>
        <taxon>Sar</taxon>
        <taxon>Stramenopiles</taxon>
        <taxon>Ochrophyta</taxon>
        <taxon>Eustigmatophyceae</taxon>
        <taxon>Eustigmatales</taxon>
        <taxon>Neomonodaceae</taxon>
        <taxon>Pseudellipsoidion</taxon>
    </lineage>
</organism>
<dbReference type="InterPro" id="IPR009631">
    <property type="entry name" value="CGLD27-like"/>
</dbReference>
<accession>A0A410D2U3</accession>
<dbReference type="GO" id="GO:0009536">
    <property type="term" value="C:plastid"/>
    <property type="evidence" value="ECO:0007669"/>
    <property type="project" value="UniProtKB-SubCell"/>
</dbReference>
<reference evidence="4" key="1">
    <citation type="journal article" date="2019" name="Genome Biol. Evol.">
        <title>Plastid Genomes and Proteins Illuminate the Evolution of Eustigmatophyte Algae and Their Bacterial Endosymbionts.</title>
        <authorList>
            <person name="Sevcikova T."/>
            <person name="Yurchenko T."/>
            <person name="Fawley K.P."/>
            <person name="Amaral R."/>
            <person name="Strnad H."/>
            <person name="Santos L.M."/>
            <person name="Fawley M.W."/>
            <person name="Elias M."/>
        </authorList>
    </citation>
    <scope>NUCLEOTIDE SEQUENCE</scope>
    <source>
        <strain evidence="4">CAUP Q 401</strain>
    </source>
</reference>
<protein>
    <submittedName>
        <fullName evidence="4">Uncharacterized protein</fullName>
    </submittedName>
</protein>
<geneLocation type="plastid" evidence="4"/>
<dbReference type="GeneID" id="38948124"/>
<dbReference type="RefSeq" id="YP_009551062.1">
    <property type="nucleotide sequence ID" value="NC_040299.1"/>
</dbReference>
<evidence type="ECO:0000256" key="2">
    <source>
        <dbReference type="ARBA" id="ARBA00022640"/>
    </source>
</evidence>
<keyword evidence="3" id="KW-0472">Membrane</keyword>
<name>A0A410D2U3_9STRA</name>
<dbReference type="EMBL" id="MK281457">
    <property type="protein sequence ID" value="QAA12055.1"/>
    <property type="molecule type" value="Genomic_DNA"/>
</dbReference>
<evidence type="ECO:0000256" key="1">
    <source>
        <dbReference type="ARBA" id="ARBA00004474"/>
    </source>
</evidence>
<dbReference type="AlphaFoldDB" id="A0A410D2U3"/>
<feature type="transmembrane region" description="Helical" evidence="3">
    <location>
        <begin position="152"/>
        <end position="168"/>
    </location>
</feature>
<keyword evidence="3" id="KW-1133">Transmembrane helix</keyword>